<dbReference type="NCBIfam" id="TIGR00299">
    <property type="entry name" value="nickel pincer cofactor biosynthesis protein LarC"/>
    <property type="match status" value="1"/>
</dbReference>
<keyword evidence="1 2" id="KW-0533">Nickel</keyword>
<dbReference type="InterPro" id="IPR002822">
    <property type="entry name" value="Ni_insertion"/>
</dbReference>
<dbReference type="AlphaFoldDB" id="A0A6J4M8X5"/>
<evidence type="ECO:0000313" key="3">
    <source>
        <dbReference type="EMBL" id="CAA9353401.1"/>
    </source>
</evidence>
<dbReference type="Gene3D" id="3.10.20.300">
    <property type="entry name" value="mk0293 like domain"/>
    <property type="match status" value="1"/>
</dbReference>
<comment type="function">
    <text evidence="2">Involved in the biosynthesis of a nickel-pincer cofactor ((SCS)Ni(II) pincer complex). Binds Ni(2+), and functions in nickel delivery to pyridinium-3,5-bisthiocarboxylic acid mononucleotide (P2TMN), to form the mature cofactor. Is thus probably required for the activation of nickel-pincer cofactor-dependent enzymes.</text>
</comment>
<dbReference type="Gene3D" id="3.30.70.1380">
    <property type="entry name" value="Transcriptional regulatory protein pf0864 domain like"/>
    <property type="match status" value="1"/>
</dbReference>
<protein>
    <recommendedName>
        <fullName evidence="2">Pyridinium-3,5-bisthiocarboxylic acid mononucleotide nickel insertion protein</fullName>
        <shortName evidence="2">P2TMN nickel insertion protein</shortName>
        <ecNumber evidence="2">4.99.1.12</ecNumber>
    </recommendedName>
    <alternativeName>
        <fullName evidence="2">Nickel-pincer cofactor biosynthesis protein LarC</fullName>
    </alternativeName>
</protein>
<evidence type="ECO:0000256" key="1">
    <source>
        <dbReference type="ARBA" id="ARBA00022596"/>
    </source>
</evidence>
<dbReference type="GO" id="GO:0051604">
    <property type="term" value="P:protein maturation"/>
    <property type="evidence" value="ECO:0007669"/>
    <property type="project" value="UniProtKB-UniRule"/>
</dbReference>
<organism evidence="3">
    <name type="scientific">uncultured Nocardioidaceae bacterium</name>
    <dbReference type="NCBI Taxonomy" id="253824"/>
    <lineage>
        <taxon>Bacteria</taxon>
        <taxon>Bacillati</taxon>
        <taxon>Actinomycetota</taxon>
        <taxon>Actinomycetes</taxon>
        <taxon>Propionibacteriales</taxon>
        <taxon>Nocardioidaceae</taxon>
        <taxon>environmental samples</taxon>
    </lineage>
</organism>
<evidence type="ECO:0000256" key="2">
    <source>
        <dbReference type="HAMAP-Rule" id="MF_01074"/>
    </source>
</evidence>
<sequence length="390" mass="40848">MIGWLDCGSGASGDMLLGALVAAGVPLEVIDRAVQEVTPERVTLRVENVQRAGLAATRVHLEAAESHQHRTLRDIRELLDGASGLHADVRARALQTFQRLADAEAQVHGTTTDHVHFHEVGALDAIADIVGACAGLVHLGLDRLVASTISVGSGTVRAAHGVLPVPPPAVVQLLLGWASTAGPAERELCTPTGAALVTSWADEQGPQPAMVVDRVGIGAGGANPPGHPNVVRLLLGRPAVTSATVTTQLLLEANVDDLDPRLWPELLSRLIDLGAADAWLTPILMKKGRPAHTVSVLTDPTLRVPLLDVLFTDSSTIGVREHLVSRTALQRTDTTVEVDGHPVRVKVAVHDGRVVNVQPEYDDVAAAAAATGQPLKALLAAAIAAAHRAW</sequence>
<dbReference type="PANTHER" id="PTHR36566">
    <property type="entry name" value="NICKEL INSERTION PROTEIN-RELATED"/>
    <property type="match status" value="1"/>
</dbReference>
<dbReference type="Pfam" id="PF01969">
    <property type="entry name" value="Ni_insertion"/>
    <property type="match status" value="1"/>
</dbReference>
<proteinExistence type="inferred from homology"/>
<accession>A0A6J4M8X5</accession>
<comment type="catalytic activity">
    <reaction evidence="2">
        <text>Ni(II)-pyridinium-3,5-bisthiocarboxylate mononucleotide = pyridinium-3,5-bisthiocarboxylate mononucleotide + Ni(2+)</text>
        <dbReference type="Rhea" id="RHEA:54784"/>
        <dbReference type="ChEBI" id="CHEBI:49786"/>
        <dbReference type="ChEBI" id="CHEBI:137372"/>
        <dbReference type="ChEBI" id="CHEBI:137373"/>
        <dbReference type="EC" id="4.99.1.12"/>
    </reaction>
</comment>
<name>A0A6J4M8X5_9ACTN</name>
<dbReference type="GO" id="GO:0016829">
    <property type="term" value="F:lyase activity"/>
    <property type="evidence" value="ECO:0007669"/>
    <property type="project" value="UniProtKB-UniRule"/>
</dbReference>
<dbReference type="EMBL" id="CADCUD010000187">
    <property type="protein sequence ID" value="CAA9353401.1"/>
    <property type="molecule type" value="Genomic_DNA"/>
</dbReference>
<dbReference type="GO" id="GO:0016151">
    <property type="term" value="F:nickel cation binding"/>
    <property type="evidence" value="ECO:0007669"/>
    <property type="project" value="UniProtKB-UniRule"/>
</dbReference>
<dbReference type="PANTHER" id="PTHR36566:SF1">
    <property type="entry name" value="PYRIDINIUM-3,5-BISTHIOCARBOXYLIC ACID MONONUCLEOTIDE NICKEL INSERTION PROTEIN"/>
    <property type="match status" value="1"/>
</dbReference>
<reference evidence="3" key="1">
    <citation type="submission" date="2020-02" db="EMBL/GenBank/DDBJ databases">
        <authorList>
            <person name="Meier V. D."/>
        </authorList>
    </citation>
    <scope>NUCLEOTIDE SEQUENCE</scope>
    <source>
        <strain evidence="3">AVDCRST_MAG46</strain>
    </source>
</reference>
<dbReference type="HAMAP" id="MF_01074">
    <property type="entry name" value="LarC"/>
    <property type="match status" value="1"/>
</dbReference>
<dbReference type="EC" id="4.99.1.12" evidence="2"/>
<keyword evidence="2" id="KW-0456">Lyase</keyword>
<gene>
    <name evidence="2" type="primary">larC</name>
    <name evidence="3" type="ORF">AVDCRST_MAG46-2759</name>
</gene>
<comment type="similarity">
    <text evidence="2">Belongs to the LarC family.</text>
</comment>